<organism evidence="6 7">
    <name type="scientific">Lutispora thermophila DSM 19022</name>
    <dbReference type="NCBI Taxonomy" id="1122184"/>
    <lineage>
        <taxon>Bacteria</taxon>
        <taxon>Bacillati</taxon>
        <taxon>Bacillota</taxon>
        <taxon>Clostridia</taxon>
        <taxon>Lutisporales</taxon>
        <taxon>Lutisporaceae</taxon>
        <taxon>Lutispora</taxon>
    </lineage>
</organism>
<evidence type="ECO:0000259" key="5">
    <source>
        <dbReference type="PROSITE" id="PS50893"/>
    </source>
</evidence>
<dbReference type="SUPFAM" id="SSF52540">
    <property type="entry name" value="P-loop containing nucleoside triphosphate hydrolases"/>
    <property type="match status" value="1"/>
</dbReference>
<keyword evidence="3" id="KW-0547">Nucleotide-binding</keyword>
<dbReference type="GO" id="GO:0016887">
    <property type="term" value="F:ATP hydrolysis activity"/>
    <property type="evidence" value="ECO:0007669"/>
    <property type="project" value="InterPro"/>
</dbReference>
<dbReference type="GO" id="GO:0005524">
    <property type="term" value="F:ATP binding"/>
    <property type="evidence" value="ECO:0007669"/>
    <property type="project" value="UniProtKB-KW"/>
</dbReference>
<evidence type="ECO:0000256" key="3">
    <source>
        <dbReference type="ARBA" id="ARBA00022741"/>
    </source>
</evidence>
<keyword evidence="2" id="KW-0813">Transport</keyword>
<evidence type="ECO:0000313" key="7">
    <source>
        <dbReference type="Proteomes" id="UP000184442"/>
    </source>
</evidence>
<dbReference type="PANTHER" id="PTHR42711">
    <property type="entry name" value="ABC TRANSPORTER ATP-BINDING PROTEIN"/>
    <property type="match status" value="1"/>
</dbReference>
<dbReference type="SMART" id="SM00382">
    <property type="entry name" value="AAA"/>
    <property type="match status" value="1"/>
</dbReference>
<comment type="similarity">
    <text evidence="1">Belongs to the ABC transporter superfamily.</text>
</comment>
<dbReference type="AlphaFoldDB" id="A0A1M6I7T9"/>
<dbReference type="InterPro" id="IPR003593">
    <property type="entry name" value="AAA+_ATPase"/>
</dbReference>
<evidence type="ECO:0000313" key="6">
    <source>
        <dbReference type="EMBL" id="SHJ30423.1"/>
    </source>
</evidence>
<name>A0A1M6I7T9_9FIRM</name>
<dbReference type="Gene3D" id="3.40.50.300">
    <property type="entry name" value="P-loop containing nucleotide triphosphate hydrolases"/>
    <property type="match status" value="1"/>
</dbReference>
<evidence type="ECO:0000256" key="1">
    <source>
        <dbReference type="ARBA" id="ARBA00005417"/>
    </source>
</evidence>
<evidence type="ECO:0000256" key="4">
    <source>
        <dbReference type="ARBA" id="ARBA00022840"/>
    </source>
</evidence>
<keyword evidence="7" id="KW-1185">Reference proteome</keyword>
<reference evidence="6 7" key="1">
    <citation type="submission" date="2016-11" db="EMBL/GenBank/DDBJ databases">
        <authorList>
            <person name="Jaros S."/>
            <person name="Januszkiewicz K."/>
            <person name="Wedrychowicz H."/>
        </authorList>
    </citation>
    <scope>NUCLEOTIDE SEQUENCE [LARGE SCALE GENOMIC DNA]</scope>
    <source>
        <strain evidence="6 7">DSM 19022</strain>
    </source>
</reference>
<dbReference type="CDD" id="cd03230">
    <property type="entry name" value="ABC_DR_subfamily_A"/>
    <property type="match status" value="1"/>
</dbReference>
<accession>A0A1M6I7T9</accession>
<dbReference type="InterPro" id="IPR050763">
    <property type="entry name" value="ABC_transporter_ATP-binding"/>
</dbReference>
<feature type="domain" description="ABC transporter" evidence="5">
    <location>
        <begin position="11"/>
        <end position="244"/>
    </location>
</feature>
<proteinExistence type="inferred from homology"/>
<evidence type="ECO:0000256" key="2">
    <source>
        <dbReference type="ARBA" id="ARBA00022448"/>
    </source>
</evidence>
<dbReference type="Pfam" id="PF00005">
    <property type="entry name" value="ABC_tran"/>
    <property type="match status" value="1"/>
</dbReference>
<dbReference type="Proteomes" id="UP000184442">
    <property type="component" value="Unassembled WGS sequence"/>
</dbReference>
<sequence length="322" mass="37018">MRMIQDNKNILTIKNLSKTYKSNGIRANIDINLDVRKGEILGLLGPNGAGKTTMVRQICGLIKPDKGEILYGDIDLVKNPKLVPIILSSLSQVMYAHRALKVKEFILFTGIYRGMKKQQAIEQMDYFIDYFNIKNKCNQLMSELSGGETRLVGFIAALMGLKKLIILDEPTNDMDPEKRILLWNLVRKLNDEYGISFILVTHNIHEAQDVVDRVSIIKDGRILITDKPENIIKKFSDNVKIKFSLPYNVNFNASIKEDINVLQVDKEHYLIDTTYKNLNDCMHKLFLWEKHYLIKNIEIITPSLSDAYMLTVENKEVHDNES</sequence>
<dbReference type="InterPro" id="IPR027417">
    <property type="entry name" value="P-loop_NTPase"/>
</dbReference>
<keyword evidence="4 6" id="KW-0067">ATP-binding</keyword>
<dbReference type="EMBL" id="FQZS01000028">
    <property type="protein sequence ID" value="SHJ30423.1"/>
    <property type="molecule type" value="Genomic_DNA"/>
</dbReference>
<dbReference type="STRING" id="1122184.SAMN02745176_03112"/>
<dbReference type="InterPro" id="IPR003439">
    <property type="entry name" value="ABC_transporter-like_ATP-bd"/>
</dbReference>
<protein>
    <submittedName>
        <fullName evidence="6">ABC-2 type transport system ATP-binding protein</fullName>
    </submittedName>
</protein>
<gene>
    <name evidence="6" type="ORF">SAMN02745176_03112</name>
</gene>
<dbReference type="PANTHER" id="PTHR42711:SF5">
    <property type="entry name" value="ABC TRANSPORTER ATP-BINDING PROTEIN NATA"/>
    <property type="match status" value="1"/>
</dbReference>
<dbReference type="PROSITE" id="PS50893">
    <property type="entry name" value="ABC_TRANSPORTER_2"/>
    <property type="match status" value="1"/>
</dbReference>